<dbReference type="InterPro" id="IPR050796">
    <property type="entry name" value="SCF_F-box_component"/>
</dbReference>
<dbReference type="Proteomes" id="UP001497457">
    <property type="component" value="Chromosome 27b"/>
</dbReference>
<dbReference type="SUPFAM" id="SSF81383">
    <property type="entry name" value="F-box domain"/>
    <property type="match status" value="1"/>
</dbReference>
<dbReference type="InterPro" id="IPR001810">
    <property type="entry name" value="F-box_dom"/>
</dbReference>
<dbReference type="PANTHER" id="PTHR31672">
    <property type="entry name" value="BNACNNG10540D PROTEIN"/>
    <property type="match status" value="1"/>
</dbReference>
<dbReference type="Gene3D" id="1.20.1280.50">
    <property type="match status" value="1"/>
</dbReference>
<dbReference type="InterPro" id="IPR036047">
    <property type="entry name" value="F-box-like_dom_sf"/>
</dbReference>
<sequence length="425" mass="47218">MGARWDGIPADVFMDILQRVPASPRRRLRLVCRHWRDVIDDRTRRRRRRHARSNVLVFAGGLSLPRAYVLGGEEAGGKDLKLHGGVVDWDATMVGSCNGLICLHRYRGDAVVVNPATGEKLAVPPPSEAPGQSTDAASYSFAYHPATGLYKIVHVPCRGGGGAAFDAVSVFTLGDTSWREVPVPAGTSCHLKFGIVSVGGATYWVAADAHSLMSLDLKDERVAFVTKLPVRVGLWLDLSWHLTTDMNGRLGLAVCSYEMKRTRTVKGCQTKVWMLEGGGKTKKTWALRYRIVEPGWEEPLHQIAWPYAVHGEHILTTRNKRGCESVSLHASPMSEARAHCGVVRTEKCAPPPSVGLYDNCRSVRTFAHVETREPLALYRCNDDDDDKIGDDGVEWSWKFDSEQGRWKLMLHCSWLDLTRVVCSEC</sequence>
<dbReference type="NCBIfam" id="TIGR01640">
    <property type="entry name" value="F_box_assoc_1"/>
    <property type="match status" value="1"/>
</dbReference>
<dbReference type="EMBL" id="OZ075137">
    <property type="protein sequence ID" value="CAL5005570.1"/>
    <property type="molecule type" value="Genomic_DNA"/>
</dbReference>
<dbReference type="PROSITE" id="PS50181">
    <property type="entry name" value="FBOX"/>
    <property type="match status" value="1"/>
</dbReference>
<reference evidence="3" key="1">
    <citation type="submission" date="2024-06" db="EMBL/GenBank/DDBJ databases">
        <authorList>
            <person name="Ryan C."/>
        </authorList>
    </citation>
    <scope>NUCLEOTIDE SEQUENCE [LARGE SCALE GENOMIC DNA]</scope>
</reference>
<gene>
    <name evidence="2" type="ORF">URODEC1_LOCUS67540</name>
</gene>
<evidence type="ECO:0000313" key="3">
    <source>
        <dbReference type="Proteomes" id="UP001497457"/>
    </source>
</evidence>
<feature type="domain" description="F-box" evidence="1">
    <location>
        <begin position="2"/>
        <end position="49"/>
    </location>
</feature>
<evidence type="ECO:0000259" key="1">
    <source>
        <dbReference type="PROSITE" id="PS50181"/>
    </source>
</evidence>
<keyword evidence="3" id="KW-1185">Reference proteome</keyword>
<dbReference type="SMART" id="SM00256">
    <property type="entry name" value="FBOX"/>
    <property type="match status" value="1"/>
</dbReference>
<dbReference type="Pfam" id="PF00646">
    <property type="entry name" value="F-box"/>
    <property type="match status" value="1"/>
</dbReference>
<protein>
    <recommendedName>
        <fullName evidence="1">F-box domain-containing protein</fullName>
    </recommendedName>
</protein>
<dbReference type="Pfam" id="PF08268">
    <property type="entry name" value="FBA_3"/>
    <property type="match status" value="1"/>
</dbReference>
<proteinExistence type="predicted"/>
<reference evidence="2 3" key="2">
    <citation type="submission" date="2024-10" db="EMBL/GenBank/DDBJ databases">
        <authorList>
            <person name="Ryan C."/>
        </authorList>
    </citation>
    <scope>NUCLEOTIDE SEQUENCE [LARGE SCALE GENOMIC DNA]</scope>
</reference>
<evidence type="ECO:0000313" key="2">
    <source>
        <dbReference type="EMBL" id="CAL5005570.1"/>
    </source>
</evidence>
<accession>A0ABC9BPP5</accession>
<dbReference type="InterPro" id="IPR017451">
    <property type="entry name" value="F-box-assoc_interact_dom"/>
</dbReference>
<name>A0ABC9BPP5_9POAL</name>
<dbReference type="InterPro" id="IPR013187">
    <property type="entry name" value="F-box-assoc_dom_typ3"/>
</dbReference>
<dbReference type="PANTHER" id="PTHR31672:SF13">
    <property type="entry name" value="F-BOX PROTEIN CPR30-LIKE"/>
    <property type="match status" value="1"/>
</dbReference>
<dbReference type="AlphaFoldDB" id="A0ABC9BPP5"/>
<organism evidence="2 3">
    <name type="scientific">Urochloa decumbens</name>
    <dbReference type="NCBI Taxonomy" id="240449"/>
    <lineage>
        <taxon>Eukaryota</taxon>
        <taxon>Viridiplantae</taxon>
        <taxon>Streptophyta</taxon>
        <taxon>Embryophyta</taxon>
        <taxon>Tracheophyta</taxon>
        <taxon>Spermatophyta</taxon>
        <taxon>Magnoliopsida</taxon>
        <taxon>Liliopsida</taxon>
        <taxon>Poales</taxon>
        <taxon>Poaceae</taxon>
        <taxon>PACMAD clade</taxon>
        <taxon>Panicoideae</taxon>
        <taxon>Panicodae</taxon>
        <taxon>Paniceae</taxon>
        <taxon>Melinidinae</taxon>
        <taxon>Urochloa</taxon>
    </lineage>
</organism>